<gene>
    <name evidence="1" type="ORF">GLOIN_2v1780030</name>
</gene>
<keyword evidence="2" id="KW-1185">Reference proteome</keyword>
<name>A0A2P4PN69_RHIID</name>
<evidence type="ECO:0000313" key="1">
    <source>
        <dbReference type="EMBL" id="POG66836.1"/>
    </source>
</evidence>
<protein>
    <recommendedName>
        <fullName evidence="3">Reverse transcriptase</fullName>
    </recommendedName>
</protein>
<sequence length="257" mass="30715">MKDQQLYERFNMELNNNDKDFIALNDIHEVFYKYWKKKKKWLQKLLRINDIKSLPILPTTINSNETFVEVLDTIKFLTSHIKTQLDQKQDNEIKFSNDRNIIANITNSHFQNIGLKDTSKNKFDENIGFNPYWNRIYLQRPNIPQEALDTLCNPINKEELIDILKTLPNNKAPGISKLTYKIFKKLLSRFLDELVYLYNFIIEQGVIPDSWQKALLYLILKPQWWDNDIKYTRSIVLLEVARKILTKIFNDRLQAWS</sequence>
<reference evidence="1 2" key="2">
    <citation type="journal article" date="2018" name="New Phytol.">
        <title>High intraspecific genome diversity in the model arbuscular mycorrhizal symbiont Rhizophagus irregularis.</title>
        <authorList>
            <person name="Chen E.C.H."/>
            <person name="Morin E."/>
            <person name="Beaudet D."/>
            <person name="Noel J."/>
            <person name="Yildirir G."/>
            <person name="Ndikumana S."/>
            <person name="Charron P."/>
            <person name="St-Onge C."/>
            <person name="Giorgi J."/>
            <person name="Kruger M."/>
            <person name="Marton T."/>
            <person name="Ropars J."/>
            <person name="Grigoriev I.V."/>
            <person name="Hainaut M."/>
            <person name="Henrissat B."/>
            <person name="Roux C."/>
            <person name="Martin F."/>
            <person name="Corradi N."/>
        </authorList>
    </citation>
    <scope>NUCLEOTIDE SEQUENCE [LARGE SCALE GENOMIC DNA]</scope>
    <source>
        <strain evidence="1 2">DAOM 197198</strain>
    </source>
</reference>
<evidence type="ECO:0008006" key="3">
    <source>
        <dbReference type="Google" id="ProtNLM"/>
    </source>
</evidence>
<dbReference type="Proteomes" id="UP000018888">
    <property type="component" value="Unassembled WGS sequence"/>
</dbReference>
<dbReference type="AlphaFoldDB" id="A0A2P4PN69"/>
<accession>A0A2P4PN69</accession>
<proteinExistence type="predicted"/>
<comment type="caution">
    <text evidence="1">The sequence shown here is derived from an EMBL/GenBank/DDBJ whole genome shotgun (WGS) entry which is preliminary data.</text>
</comment>
<reference evidence="1 2" key="1">
    <citation type="journal article" date="2013" name="Proc. Natl. Acad. Sci. U.S.A.">
        <title>Genome of an arbuscular mycorrhizal fungus provides insight into the oldest plant symbiosis.</title>
        <authorList>
            <person name="Tisserant E."/>
            <person name="Malbreil M."/>
            <person name="Kuo A."/>
            <person name="Kohler A."/>
            <person name="Symeonidi A."/>
            <person name="Balestrini R."/>
            <person name="Charron P."/>
            <person name="Duensing N."/>
            <person name="Frei Dit Frey N."/>
            <person name="Gianinazzi-Pearson V."/>
            <person name="Gilbert L.B."/>
            <person name="Handa Y."/>
            <person name="Herr J.R."/>
            <person name="Hijri M."/>
            <person name="Koul R."/>
            <person name="Kawaguchi M."/>
            <person name="Krajinski F."/>
            <person name="Lammers P.J."/>
            <person name="Masclaux F.G."/>
            <person name="Murat C."/>
            <person name="Morin E."/>
            <person name="Ndikumana S."/>
            <person name="Pagni M."/>
            <person name="Petitpierre D."/>
            <person name="Requena N."/>
            <person name="Rosikiewicz P."/>
            <person name="Riley R."/>
            <person name="Saito K."/>
            <person name="San Clemente H."/>
            <person name="Shapiro H."/>
            <person name="van Tuinen D."/>
            <person name="Becard G."/>
            <person name="Bonfante P."/>
            <person name="Paszkowski U."/>
            <person name="Shachar-Hill Y.Y."/>
            <person name="Tuskan G.A."/>
            <person name="Young P.W."/>
            <person name="Sanders I.R."/>
            <person name="Henrissat B."/>
            <person name="Rensing S.A."/>
            <person name="Grigoriev I.V."/>
            <person name="Corradi N."/>
            <person name="Roux C."/>
            <person name="Martin F."/>
        </authorList>
    </citation>
    <scope>NUCLEOTIDE SEQUENCE [LARGE SCALE GENOMIC DNA]</scope>
    <source>
        <strain evidence="1 2">DAOM 197198</strain>
    </source>
</reference>
<organism evidence="1 2">
    <name type="scientific">Rhizophagus irregularis (strain DAOM 181602 / DAOM 197198 / MUCL 43194)</name>
    <name type="common">Arbuscular mycorrhizal fungus</name>
    <name type="synonym">Glomus intraradices</name>
    <dbReference type="NCBI Taxonomy" id="747089"/>
    <lineage>
        <taxon>Eukaryota</taxon>
        <taxon>Fungi</taxon>
        <taxon>Fungi incertae sedis</taxon>
        <taxon>Mucoromycota</taxon>
        <taxon>Glomeromycotina</taxon>
        <taxon>Glomeromycetes</taxon>
        <taxon>Glomerales</taxon>
        <taxon>Glomeraceae</taxon>
        <taxon>Rhizophagus</taxon>
    </lineage>
</organism>
<dbReference type="PANTHER" id="PTHR19446">
    <property type="entry name" value="REVERSE TRANSCRIPTASES"/>
    <property type="match status" value="1"/>
</dbReference>
<dbReference type="EMBL" id="AUPC02000182">
    <property type="protein sequence ID" value="POG66836.1"/>
    <property type="molecule type" value="Genomic_DNA"/>
</dbReference>
<evidence type="ECO:0000313" key="2">
    <source>
        <dbReference type="Proteomes" id="UP000018888"/>
    </source>
</evidence>